<dbReference type="RefSeq" id="WP_204392605.1">
    <property type="nucleotide sequence ID" value="NZ_JAFBBW010000001.1"/>
</dbReference>
<name>A0ABV9R6P6_9MICO</name>
<dbReference type="Pfam" id="PF12713">
    <property type="entry name" value="DUF3806"/>
    <property type="match status" value="1"/>
</dbReference>
<proteinExistence type="predicted"/>
<dbReference type="InterPro" id="IPR024266">
    <property type="entry name" value="DUF3806"/>
</dbReference>
<accession>A0ABV9R6P6</accession>
<reference evidence="3" key="1">
    <citation type="journal article" date="2019" name="Int. J. Syst. Evol. Microbiol.">
        <title>The Global Catalogue of Microorganisms (GCM) 10K type strain sequencing project: providing services to taxonomists for standard genome sequencing and annotation.</title>
        <authorList>
            <consortium name="The Broad Institute Genomics Platform"/>
            <consortium name="The Broad Institute Genome Sequencing Center for Infectious Disease"/>
            <person name="Wu L."/>
            <person name="Ma J."/>
        </authorList>
    </citation>
    <scope>NUCLEOTIDE SEQUENCE [LARGE SCALE GENOMIC DNA]</scope>
    <source>
        <strain evidence="3">CGMCC 1.12192</strain>
    </source>
</reference>
<dbReference type="EMBL" id="JBHSJC010000001">
    <property type="protein sequence ID" value="MFC4829132.1"/>
    <property type="molecule type" value="Genomic_DNA"/>
</dbReference>
<evidence type="ECO:0000313" key="2">
    <source>
        <dbReference type="EMBL" id="MFC4829132.1"/>
    </source>
</evidence>
<dbReference type="Proteomes" id="UP001595960">
    <property type="component" value="Unassembled WGS sequence"/>
</dbReference>
<evidence type="ECO:0000259" key="1">
    <source>
        <dbReference type="Pfam" id="PF12713"/>
    </source>
</evidence>
<gene>
    <name evidence="2" type="ORF">ACFPER_10045</name>
</gene>
<keyword evidence="3" id="KW-1185">Reference proteome</keyword>
<organism evidence="2 3">
    <name type="scientific">Agromyces aurantiacus</name>
    <dbReference type="NCBI Taxonomy" id="165814"/>
    <lineage>
        <taxon>Bacteria</taxon>
        <taxon>Bacillati</taxon>
        <taxon>Actinomycetota</taxon>
        <taxon>Actinomycetes</taxon>
        <taxon>Micrococcales</taxon>
        <taxon>Microbacteriaceae</taxon>
        <taxon>Agromyces</taxon>
    </lineage>
</organism>
<comment type="caution">
    <text evidence="2">The sequence shown here is derived from an EMBL/GenBank/DDBJ whole genome shotgun (WGS) entry which is preliminary data.</text>
</comment>
<evidence type="ECO:0000313" key="3">
    <source>
        <dbReference type="Proteomes" id="UP001595960"/>
    </source>
</evidence>
<feature type="domain" description="DUF3806" evidence="1">
    <location>
        <begin position="70"/>
        <end position="132"/>
    </location>
</feature>
<protein>
    <submittedName>
        <fullName evidence="2">DUF3806 domain-containing protein</fullName>
    </submittedName>
</protein>
<sequence>MALFSRRAMPTVRTPAHVTPIGEAERDWLDAHVALVADAGFDVDDADALRRCYEQWAGAWRRVNPPERDDPAVMVNALGAAFGEFLTHRTALAWGLVEDEGGLDLALFRGRSDVLMRPVSFVASRWSAEEPSGAFLAATSSQLVAALSGPRRGRRARSGEASARR</sequence>